<dbReference type="EMBL" id="CCSB01000002">
    <property type="protein sequence ID" value="CDZ77698.1"/>
    <property type="molecule type" value="Genomic_DNA"/>
</dbReference>
<dbReference type="SUPFAM" id="SSF51735">
    <property type="entry name" value="NAD(P)-binding Rossmann-fold domains"/>
    <property type="match status" value="1"/>
</dbReference>
<dbReference type="GO" id="GO:0016616">
    <property type="term" value="F:oxidoreductase activity, acting on the CH-OH group of donors, NAD or NADP as acceptor"/>
    <property type="evidence" value="ECO:0007669"/>
    <property type="project" value="TreeGrafter"/>
</dbReference>
<dbReference type="PRINTS" id="PR00081">
    <property type="entry name" value="GDHRDH"/>
</dbReference>
<dbReference type="InterPro" id="IPR036291">
    <property type="entry name" value="NAD(P)-bd_dom_sf"/>
</dbReference>
<gene>
    <name evidence="1" type="primary">csgA</name>
    <name evidence="1" type="ORF">BN59_01988</name>
</gene>
<evidence type="ECO:0000313" key="2">
    <source>
        <dbReference type="Proteomes" id="UP000044071"/>
    </source>
</evidence>
<name>A0A078L0X3_9GAMM</name>
<keyword evidence="2" id="KW-1185">Reference proteome</keyword>
<dbReference type="Gene3D" id="3.40.50.720">
    <property type="entry name" value="NAD(P)-binding Rossmann-like Domain"/>
    <property type="match status" value="1"/>
</dbReference>
<dbReference type="CDD" id="cd05325">
    <property type="entry name" value="carb_red_sniffer_like_SDR_c"/>
    <property type="match status" value="1"/>
</dbReference>
<proteinExistence type="predicted"/>
<dbReference type="STRING" id="1034943.BN59_01988"/>
<dbReference type="RefSeq" id="WP_043874193.1">
    <property type="nucleotide sequence ID" value="NZ_CCVW01000002.1"/>
</dbReference>
<dbReference type="Pfam" id="PF00106">
    <property type="entry name" value="adh_short"/>
    <property type="match status" value="1"/>
</dbReference>
<dbReference type="Proteomes" id="UP000044071">
    <property type="component" value="Unassembled WGS sequence"/>
</dbReference>
<dbReference type="AlphaFoldDB" id="A0A078L0X3"/>
<dbReference type="InterPro" id="IPR052184">
    <property type="entry name" value="SDR_enzymes"/>
</dbReference>
<dbReference type="eggNOG" id="COG1028">
    <property type="taxonomic scope" value="Bacteria"/>
</dbReference>
<organism evidence="1 2">
    <name type="scientific">Legionella massiliensis</name>
    <dbReference type="NCBI Taxonomy" id="1034943"/>
    <lineage>
        <taxon>Bacteria</taxon>
        <taxon>Pseudomonadati</taxon>
        <taxon>Pseudomonadota</taxon>
        <taxon>Gammaproteobacteria</taxon>
        <taxon>Legionellales</taxon>
        <taxon>Legionellaceae</taxon>
        <taxon>Legionella</taxon>
    </lineage>
</organism>
<dbReference type="PANTHER" id="PTHR45458:SF1">
    <property type="entry name" value="SHORT CHAIN DEHYDROGENASE"/>
    <property type="match status" value="1"/>
</dbReference>
<protein>
    <submittedName>
        <fullName evidence="1">C signal</fullName>
    </submittedName>
</protein>
<accession>A0A078L0X3</accession>
<sequence>MKTILITGANRGLGLEFTRQLCEQNMRVIATCREPAKAELLQQLAKANEGLSILELDVSDDQSISRLVAELGDQPIDWVINNAGIIGEPGVTVGNIQRDNFLKVFNINCLGALKVSEALLPNLQKSNDKLVIAITSQMGSISSIHFGRAYAYRASKAALNCAMRSFAVDIKDKGVKVMLLHPGWVRTDLGGANAEIDAELSVAGMLTVILINRSVCHAEVMYSYDGTLIDW</sequence>
<dbReference type="InterPro" id="IPR002347">
    <property type="entry name" value="SDR_fam"/>
</dbReference>
<dbReference type="PANTHER" id="PTHR45458">
    <property type="entry name" value="SHORT-CHAIN DEHYDROGENASE/REDUCTASE SDR"/>
    <property type="match status" value="1"/>
</dbReference>
<reference evidence="1 2" key="1">
    <citation type="submission" date="2014-06" db="EMBL/GenBank/DDBJ databases">
        <authorList>
            <person name="Urmite Genomes Urmite Genomes"/>
        </authorList>
    </citation>
    <scope>NUCLEOTIDE SEQUENCE [LARGE SCALE GENOMIC DNA]</scope>
</reference>
<evidence type="ECO:0000313" key="1">
    <source>
        <dbReference type="EMBL" id="CDZ77698.1"/>
    </source>
</evidence>